<reference evidence="1 2" key="1">
    <citation type="journal article" date="2019" name="New Phytol.">
        <title>Comparative genomics reveals unique wood-decay strategies and fruiting body development in the Schizophyllaceae.</title>
        <authorList>
            <person name="Almasi E."/>
            <person name="Sahu N."/>
            <person name="Krizsan K."/>
            <person name="Balint B."/>
            <person name="Kovacs G.M."/>
            <person name="Kiss B."/>
            <person name="Cseklye J."/>
            <person name="Drula E."/>
            <person name="Henrissat B."/>
            <person name="Nagy I."/>
            <person name="Chovatia M."/>
            <person name="Adam C."/>
            <person name="LaButti K."/>
            <person name="Lipzen A."/>
            <person name="Riley R."/>
            <person name="Grigoriev I.V."/>
            <person name="Nagy L.G."/>
        </authorList>
    </citation>
    <scope>NUCLEOTIDE SEQUENCE [LARGE SCALE GENOMIC DNA]</scope>
    <source>
        <strain evidence="1 2">NL-1724</strain>
    </source>
</reference>
<dbReference type="AlphaFoldDB" id="A0A550C3R7"/>
<evidence type="ECO:0000313" key="1">
    <source>
        <dbReference type="EMBL" id="TRM59366.1"/>
    </source>
</evidence>
<accession>A0A550C3R7</accession>
<feature type="non-terminal residue" evidence="1">
    <location>
        <position position="83"/>
    </location>
</feature>
<comment type="caution">
    <text evidence="1">The sequence shown here is derived from an EMBL/GenBank/DDBJ whole genome shotgun (WGS) entry which is preliminary data.</text>
</comment>
<dbReference type="OrthoDB" id="10573945at2759"/>
<gene>
    <name evidence="1" type="ORF">BD626DRAFT_607928</name>
</gene>
<organism evidence="1 2">
    <name type="scientific">Schizophyllum amplum</name>
    <dbReference type="NCBI Taxonomy" id="97359"/>
    <lineage>
        <taxon>Eukaryota</taxon>
        <taxon>Fungi</taxon>
        <taxon>Dikarya</taxon>
        <taxon>Basidiomycota</taxon>
        <taxon>Agaricomycotina</taxon>
        <taxon>Agaricomycetes</taxon>
        <taxon>Agaricomycetidae</taxon>
        <taxon>Agaricales</taxon>
        <taxon>Schizophyllaceae</taxon>
        <taxon>Schizophyllum</taxon>
    </lineage>
</organism>
<sequence>RTSRDLHLLKASFYAQWEGDTDPFRLHCSVRPHCGCMHEHVSCCATERVRGSEQARKTLKTSRTAPLLFFPRKHSQPGVADAI</sequence>
<proteinExistence type="predicted"/>
<evidence type="ECO:0000313" key="2">
    <source>
        <dbReference type="Proteomes" id="UP000320762"/>
    </source>
</evidence>
<protein>
    <submittedName>
        <fullName evidence="1">Uncharacterized protein</fullName>
    </submittedName>
</protein>
<feature type="non-terminal residue" evidence="1">
    <location>
        <position position="1"/>
    </location>
</feature>
<dbReference type="Proteomes" id="UP000320762">
    <property type="component" value="Unassembled WGS sequence"/>
</dbReference>
<dbReference type="EMBL" id="VDMD01000028">
    <property type="protein sequence ID" value="TRM59366.1"/>
    <property type="molecule type" value="Genomic_DNA"/>
</dbReference>
<name>A0A550C3R7_9AGAR</name>
<keyword evidence="2" id="KW-1185">Reference proteome</keyword>